<protein>
    <submittedName>
        <fullName evidence="1">Uncharacterized protein</fullName>
    </submittedName>
</protein>
<dbReference type="KEGG" id="tsc:TSC_c08200"/>
<dbReference type="eggNOG" id="ENOG50340FS">
    <property type="taxonomic scope" value="Bacteria"/>
</dbReference>
<proteinExistence type="predicted"/>
<sequence>MMRVRNADEFLLRFRRIFEDYEQLFAPSIAQLRAQYAGKPGEDLLDYSLEVHAREYIVNSLLAALNWRLDAQPEEGLPNLVPEVPVRSSQRGTLRFLDYLGRERQTNNPLLIVETKRPNAELPQAWNPAATYSEIISMGLAGEALNGEWSKWLGDLRDYVRSIHNNTEKAPRRVVLTNGNWLILFLDPPDAFLEGGTHNPNRILVFENRTEIERRFSELFRHQEYQHVLGKPPVLTPGELPFYLDSETVDRAMHGLRLRYIEQQGIYNPQPVIKVAPVVFLRSQYGAWFRVEAPPQEYELPRKEADLGRHLVEVHKAAEDLLRQVNQRLGTSLQPFPLHKHYEDEDTFTAIPGVVECERNEFLVITGDKTHYLLPEPSVPDCPYHDWSKCNSAGVPSNPGPILARSIAPRSFFISGELHHCAHRDVNSAKTSPIASANRSRYGLRSGQEGEAFCEVWRFEQHLCCRTCVFEEVCTKVTVFQLPCVPPKSPRVVKTRV</sequence>
<name>E8PNH1_THESS</name>
<dbReference type="Proteomes" id="UP000008087">
    <property type="component" value="Chromosome"/>
</dbReference>
<dbReference type="EMBL" id="CP001962">
    <property type="protein sequence ID" value="ADW21446.1"/>
    <property type="molecule type" value="Genomic_DNA"/>
</dbReference>
<reference evidence="1 2" key="2">
    <citation type="journal article" date="2011" name="BMC Genomics">
        <title>Sequence of the hyperplastic genome of the naturally competent Thermus scotoductus SA-01.</title>
        <authorList>
            <person name="Gounder K."/>
            <person name="Brzuszkiewicz E."/>
            <person name="Liesegang H."/>
            <person name="Wollherr A."/>
            <person name="Daniel R."/>
            <person name="Gottschalk G."/>
            <person name="Reva O."/>
            <person name="Kumwenda B."/>
            <person name="Srivastava M."/>
            <person name="Bricio C."/>
            <person name="Berenguer J."/>
            <person name="van Heerden E."/>
            <person name="Litthauer D."/>
        </authorList>
    </citation>
    <scope>NUCLEOTIDE SEQUENCE [LARGE SCALE GENOMIC DNA]</scope>
    <source>
        <strain evidence="2">ATCC 700910 / SA-01</strain>
    </source>
</reference>
<reference evidence="2" key="1">
    <citation type="submission" date="2010-03" db="EMBL/GenBank/DDBJ databases">
        <title>The genome sequence of Thermus scotoductus SA-01.</title>
        <authorList>
            <person name="Gounder K."/>
            <person name="Liesegang H."/>
            <person name="Brzuszkiewicz E."/>
            <person name="Wollherr A."/>
            <person name="Daniel R."/>
            <person name="Gottschalk G."/>
            <person name="van Heerden E."/>
            <person name="Litthauer D."/>
        </authorList>
    </citation>
    <scope>NUCLEOTIDE SEQUENCE [LARGE SCALE GENOMIC DNA]</scope>
    <source>
        <strain evidence="2">ATCC 700910 / SA-01</strain>
    </source>
</reference>
<evidence type="ECO:0000313" key="1">
    <source>
        <dbReference type="EMBL" id="ADW21446.1"/>
    </source>
</evidence>
<dbReference type="AlphaFoldDB" id="E8PNH1"/>
<dbReference type="HOGENOM" id="CLU_583784_0_0_0"/>
<accession>E8PNH1</accession>
<organism evidence="1 2">
    <name type="scientific">Thermus scotoductus (strain ATCC 700910 / SA-01)</name>
    <dbReference type="NCBI Taxonomy" id="743525"/>
    <lineage>
        <taxon>Bacteria</taxon>
        <taxon>Thermotogati</taxon>
        <taxon>Deinococcota</taxon>
        <taxon>Deinococci</taxon>
        <taxon>Thermales</taxon>
        <taxon>Thermaceae</taxon>
        <taxon>Thermus</taxon>
    </lineage>
</organism>
<evidence type="ECO:0000313" key="2">
    <source>
        <dbReference type="Proteomes" id="UP000008087"/>
    </source>
</evidence>
<gene>
    <name evidence="1" type="ordered locus">TSC_c08200</name>
</gene>
<dbReference type="STRING" id="743525.TSC_c08200"/>